<evidence type="ECO:0000256" key="1">
    <source>
        <dbReference type="ARBA" id="ARBA00004141"/>
    </source>
</evidence>
<evidence type="ECO:0000256" key="2">
    <source>
        <dbReference type="ARBA" id="ARBA00022516"/>
    </source>
</evidence>
<feature type="transmembrane region" description="Helical" evidence="8">
    <location>
        <begin position="13"/>
        <end position="33"/>
    </location>
</feature>
<organism evidence="9">
    <name type="scientific">viral metagenome</name>
    <dbReference type="NCBI Taxonomy" id="1070528"/>
    <lineage>
        <taxon>unclassified sequences</taxon>
        <taxon>metagenomes</taxon>
        <taxon>organismal metagenomes</taxon>
    </lineage>
</organism>
<dbReference type="Pfam" id="PF01151">
    <property type="entry name" value="ELO"/>
    <property type="match status" value="1"/>
</dbReference>
<sequence>MNLYAVHNIVLRFYWWLSYLATFAYLCCVLWHHKRRAASDSCMPSRDRKVRTRNMSIVFITWNVGLAIFSAIGTLQTAPRVWGFIRNHGMTSFLCEDPFKTVGEGDWARWSFLFVCSKYIELLDTAFLIWRNKNVSFLHYYHHSTVLVFVWRAFIVKLSSGMIFTSINYFVHAFMYVYYAQATITAERPTWGKCVTALQLMQMLLGLAATAWHIVVGAMQSGCRSDMLTLKCGMLLYVSYFGLFVHFSLGRHFTKVPLPGHPLPTARKDD</sequence>
<dbReference type="PANTHER" id="PTHR11157:SF17">
    <property type="entry name" value="ELONGATION OF VERY LONG CHAIN FATTY ACIDS PROTEIN 6"/>
    <property type="match status" value="1"/>
</dbReference>
<evidence type="ECO:0008006" key="10">
    <source>
        <dbReference type="Google" id="ProtNLM"/>
    </source>
</evidence>
<keyword evidence="6" id="KW-0443">Lipid metabolism</keyword>
<evidence type="ECO:0000256" key="6">
    <source>
        <dbReference type="ARBA" id="ARBA00023098"/>
    </source>
</evidence>
<evidence type="ECO:0000256" key="8">
    <source>
        <dbReference type="SAM" id="Phobius"/>
    </source>
</evidence>
<name>A0A6C0C1J3_9ZZZZ</name>
<evidence type="ECO:0000256" key="5">
    <source>
        <dbReference type="ARBA" id="ARBA00022989"/>
    </source>
</evidence>
<dbReference type="AlphaFoldDB" id="A0A6C0C1J3"/>
<protein>
    <recommendedName>
        <fullName evidence="10">Very-long-chain 3-oxoacyl-CoA synthase</fullName>
    </recommendedName>
</protein>
<dbReference type="InterPro" id="IPR030457">
    <property type="entry name" value="ELO_CS"/>
</dbReference>
<comment type="subcellular location">
    <subcellularLocation>
        <location evidence="1">Membrane</location>
        <topology evidence="1">Multi-pass membrane protein</topology>
    </subcellularLocation>
</comment>
<keyword evidence="7 8" id="KW-0472">Membrane</keyword>
<proteinExistence type="predicted"/>
<keyword evidence="5 8" id="KW-1133">Transmembrane helix</keyword>
<feature type="transmembrane region" description="Helical" evidence="8">
    <location>
        <begin position="161"/>
        <end position="179"/>
    </location>
</feature>
<feature type="transmembrane region" description="Helical" evidence="8">
    <location>
        <begin position="137"/>
        <end position="155"/>
    </location>
</feature>
<keyword evidence="3" id="KW-0808">Transferase</keyword>
<reference evidence="9" key="1">
    <citation type="journal article" date="2020" name="Nature">
        <title>Giant virus diversity and host interactions through global metagenomics.</title>
        <authorList>
            <person name="Schulz F."/>
            <person name="Roux S."/>
            <person name="Paez-Espino D."/>
            <person name="Jungbluth S."/>
            <person name="Walsh D.A."/>
            <person name="Denef V.J."/>
            <person name="McMahon K.D."/>
            <person name="Konstantinidis K.T."/>
            <person name="Eloe-Fadrosh E.A."/>
            <person name="Kyrpides N.C."/>
            <person name="Woyke T."/>
        </authorList>
    </citation>
    <scope>NUCLEOTIDE SEQUENCE</scope>
    <source>
        <strain evidence="9">GVMAG-M-3300020182-33</strain>
    </source>
</reference>
<dbReference type="GO" id="GO:0030148">
    <property type="term" value="P:sphingolipid biosynthetic process"/>
    <property type="evidence" value="ECO:0007669"/>
    <property type="project" value="TreeGrafter"/>
</dbReference>
<keyword evidence="4 8" id="KW-0812">Transmembrane</keyword>
<dbReference type="GO" id="GO:0019367">
    <property type="term" value="P:fatty acid elongation, saturated fatty acid"/>
    <property type="evidence" value="ECO:0007669"/>
    <property type="project" value="TreeGrafter"/>
</dbReference>
<evidence type="ECO:0000256" key="4">
    <source>
        <dbReference type="ARBA" id="ARBA00022692"/>
    </source>
</evidence>
<dbReference type="GO" id="GO:0042761">
    <property type="term" value="P:very long-chain fatty acid biosynthetic process"/>
    <property type="evidence" value="ECO:0007669"/>
    <property type="project" value="TreeGrafter"/>
</dbReference>
<dbReference type="EMBL" id="MN739301">
    <property type="protein sequence ID" value="QHS97644.1"/>
    <property type="molecule type" value="Genomic_DNA"/>
</dbReference>
<evidence type="ECO:0000256" key="7">
    <source>
        <dbReference type="ARBA" id="ARBA00023136"/>
    </source>
</evidence>
<dbReference type="GO" id="GO:0034626">
    <property type="term" value="P:fatty acid elongation, polyunsaturated fatty acid"/>
    <property type="evidence" value="ECO:0007669"/>
    <property type="project" value="TreeGrafter"/>
</dbReference>
<dbReference type="PROSITE" id="PS01188">
    <property type="entry name" value="ELO"/>
    <property type="match status" value="1"/>
</dbReference>
<evidence type="ECO:0000313" key="9">
    <source>
        <dbReference type="EMBL" id="QHS97644.1"/>
    </source>
</evidence>
<dbReference type="PANTHER" id="PTHR11157">
    <property type="entry name" value="FATTY ACID ACYL TRANSFERASE-RELATED"/>
    <property type="match status" value="1"/>
</dbReference>
<feature type="transmembrane region" description="Helical" evidence="8">
    <location>
        <begin position="227"/>
        <end position="249"/>
    </location>
</feature>
<feature type="transmembrane region" description="Helical" evidence="8">
    <location>
        <begin position="107"/>
        <end position="130"/>
    </location>
</feature>
<dbReference type="GO" id="GO:0009922">
    <property type="term" value="F:fatty acid elongase activity"/>
    <property type="evidence" value="ECO:0007669"/>
    <property type="project" value="InterPro"/>
</dbReference>
<accession>A0A6C0C1J3</accession>
<feature type="transmembrane region" description="Helical" evidence="8">
    <location>
        <begin position="54"/>
        <end position="75"/>
    </location>
</feature>
<evidence type="ECO:0000256" key="3">
    <source>
        <dbReference type="ARBA" id="ARBA00022679"/>
    </source>
</evidence>
<keyword evidence="2" id="KW-0444">Lipid biosynthesis</keyword>
<feature type="transmembrane region" description="Helical" evidence="8">
    <location>
        <begin position="191"/>
        <end position="215"/>
    </location>
</feature>
<dbReference type="InterPro" id="IPR002076">
    <property type="entry name" value="ELO_fam"/>
</dbReference>
<dbReference type="GO" id="GO:0034625">
    <property type="term" value="P:fatty acid elongation, monounsaturated fatty acid"/>
    <property type="evidence" value="ECO:0007669"/>
    <property type="project" value="TreeGrafter"/>
</dbReference>
<dbReference type="GO" id="GO:0005789">
    <property type="term" value="C:endoplasmic reticulum membrane"/>
    <property type="evidence" value="ECO:0007669"/>
    <property type="project" value="TreeGrafter"/>
</dbReference>